<name>A0A845AED6_9SPHN</name>
<dbReference type="Proteomes" id="UP000439780">
    <property type="component" value="Unassembled WGS sequence"/>
</dbReference>
<feature type="transmembrane region" description="Helical" evidence="2">
    <location>
        <begin position="12"/>
        <end position="33"/>
    </location>
</feature>
<keyword evidence="2" id="KW-0472">Membrane</keyword>
<feature type="transmembrane region" description="Helical" evidence="2">
    <location>
        <begin position="182"/>
        <end position="200"/>
    </location>
</feature>
<sequence length="599" mass="63811">MTGATIDNRSQWPLRPWLLGIALGLTGLLIWLVGNGQGMERLDPWRAAVIGFLFFGSIAAVLSVERINWPEPLVFAGIAGLVMAGLAWRAAMGGDAYADPQYGFFAGVVATLLALPLFQAGFHRTRFGAPYPAIHEAAWTDALALAGALAFTGAAWLVIALLAALFHLLKLDFLRDLMKQDWFGWTWSGAAFGAALGVLRNETAILATLQRVAMVVLSILAVPLAAGLALFLVAMVVSGPAVLWQATRSATPVLLLCAAGAWLLANAIIRDSDEAASASPILRVAAMVLALTVLPLTVFAAVSMGTRVAQHGLSPERIWGLVAIAAACAYGFAWLVAILRGWKGGAWHARLRQANLHLTLLVCALALILALPIFDFGAVSTRNQLARLESGRVTPAQFDYAALRWDFGPAGKRALADLAKSKNVLIAGEAKRTLAMKSRYPFDDQKFAGRTQVWPQGATAPATLLAAIRDASLCTGDSLCRIYLQPDRAAAVVFNDSCARPGWTAQDAADPAVKCSIAPNVLRLADGKWGATGETVEPSMTQDEERRSLARERAALDAGSVRIAPASLMQVYIGDEPVGQPFDPAKTVKPPLEGRATRR</sequence>
<gene>
    <name evidence="3" type="ORF">GRI58_01945</name>
</gene>
<feature type="transmembrane region" description="Helical" evidence="2">
    <location>
        <begin position="281"/>
        <end position="306"/>
    </location>
</feature>
<protein>
    <submittedName>
        <fullName evidence="3">DUF4153 domain-containing protein</fullName>
    </submittedName>
</protein>
<feature type="transmembrane region" description="Helical" evidence="2">
    <location>
        <begin position="143"/>
        <end position="170"/>
    </location>
</feature>
<proteinExistence type="predicted"/>
<organism evidence="3 4">
    <name type="scientific">Qipengyuania algicida</name>
    <dbReference type="NCBI Taxonomy" id="1836209"/>
    <lineage>
        <taxon>Bacteria</taxon>
        <taxon>Pseudomonadati</taxon>
        <taxon>Pseudomonadota</taxon>
        <taxon>Alphaproteobacteria</taxon>
        <taxon>Sphingomonadales</taxon>
        <taxon>Erythrobacteraceae</taxon>
        <taxon>Qipengyuania</taxon>
    </lineage>
</organism>
<dbReference type="Pfam" id="PF13687">
    <property type="entry name" value="DUF4153"/>
    <property type="match status" value="1"/>
</dbReference>
<feature type="region of interest" description="Disordered" evidence="1">
    <location>
        <begin position="575"/>
        <end position="599"/>
    </location>
</feature>
<dbReference type="RefSeq" id="WP_160751858.1">
    <property type="nucleotide sequence ID" value="NZ_WTYA01000001.1"/>
</dbReference>
<dbReference type="InterPro" id="IPR025291">
    <property type="entry name" value="DUF4153"/>
</dbReference>
<keyword evidence="4" id="KW-1185">Reference proteome</keyword>
<evidence type="ECO:0000256" key="1">
    <source>
        <dbReference type="SAM" id="MobiDB-lite"/>
    </source>
</evidence>
<feature type="transmembrane region" description="Helical" evidence="2">
    <location>
        <begin position="73"/>
        <end position="90"/>
    </location>
</feature>
<dbReference type="AlphaFoldDB" id="A0A845AED6"/>
<feature type="transmembrane region" description="Helical" evidence="2">
    <location>
        <begin position="45"/>
        <end position="64"/>
    </location>
</feature>
<keyword evidence="2" id="KW-0812">Transmembrane</keyword>
<dbReference type="EMBL" id="WTYA01000001">
    <property type="protein sequence ID" value="MXP27583.1"/>
    <property type="molecule type" value="Genomic_DNA"/>
</dbReference>
<feature type="transmembrane region" description="Helical" evidence="2">
    <location>
        <begin position="249"/>
        <end position="269"/>
    </location>
</feature>
<evidence type="ECO:0000313" key="3">
    <source>
        <dbReference type="EMBL" id="MXP27583.1"/>
    </source>
</evidence>
<comment type="caution">
    <text evidence="3">The sequence shown here is derived from an EMBL/GenBank/DDBJ whole genome shotgun (WGS) entry which is preliminary data.</text>
</comment>
<evidence type="ECO:0000256" key="2">
    <source>
        <dbReference type="SAM" id="Phobius"/>
    </source>
</evidence>
<feature type="transmembrane region" description="Helical" evidence="2">
    <location>
        <begin position="102"/>
        <end position="122"/>
    </location>
</feature>
<evidence type="ECO:0000313" key="4">
    <source>
        <dbReference type="Proteomes" id="UP000439780"/>
    </source>
</evidence>
<accession>A0A845AED6</accession>
<keyword evidence="2" id="KW-1133">Transmembrane helix</keyword>
<dbReference type="OrthoDB" id="7402611at2"/>
<feature type="transmembrane region" description="Helical" evidence="2">
    <location>
        <begin position="318"/>
        <end position="342"/>
    </location>
</feature>
<reference evidence="3 4" key="1">
    <citation type="submission" date="2019-12" db="EMBL/GenBank/DDBJ databases">
        <title>Genomic-based taxomic classification of the family Erythrobacteraceae.</title>
        <authorList>
            <person name="Xu L."/>
        </authorList>
    </citation>
    <scope>NUCLEOTIDE SEQUENCE [LARGE SCALE GENOMIC DNA]</scope>
    <source>
        <strain evidence="3 4">KEMB 9005-328</strain>
    </source>
</reference>
<feature type="transmembrane region" description="Helical" evidence="2">
    <location>
        <begin position="212"/>
        <end position="237"/>
    </location>
</feature>
<feature type="transmembrane region" description="Helical" evidence="2">
    <location>
        <begin position="354"/>
        <end position="374"/>
    </location>
</feature>